<dbReference type="EMBL" id="CACVKT020005248">
    <property type="protein sequence ID" value="CAC5394029.1"/>
    <property type="molecule type" value="Genomic_DNA"/>
</dbReference>
<dbReference type="Pfam" id="PF00685">
    <property type="entry name" value="Sulfotransfer_1"/>
    <property type="match status" value="1"/>
</dbReference>
<dbReference type="InterPro" id="IPR000863">
    <property type="entry name" value="Sulfotransferase_dom"/>
</dbReference>
<comment type="similarity">
    <text evidence="1">Belongs to the sulfotransferase 1 family.</text>
</comment>
<evidence type="ECO:0000256" key="2">
    <source>
        <dbReference type="ARBA" id="ARBA00022679"/>
    </source>
</evidence>
<reference evidence="4 5" key="1">
    <citation type="submission" date="2020-06" db="EMBL/GenBank/DDBJ databases">
        <authorList>
            <person name="Li R."/>
            <person name="Bekaert M."/>
        </authorList>
    </citation>
    <scope>NUCLEOTIDE SEQUENCE [LARGE SCALE GENOMIC DNA]</scope>
    <source>
        <strain evidence="5">wild</strain>
    </source>
</reference>
<accession>A0A6J8CFL2</accession>
<dbReference type="SUPFAM" id="SSF52540">
    <property type="entry name" value="P-loop containing nucleoside triphosphate hydrolases"/>
    <property type="match status" value="1"/>
</dbReference>
<dbReference type="OrthoDB" id="6341251at2759"/>
<evidence type="ECO:0000259" key="3">
    <source>
        <dbReference type="Pfam" id="PF00685"/>
    </source>
</evidence>
<dbReference type="InterPro" id="IPR027417">
    <property type="entry name" value="P-loop_NTPase"/>
</dbReference>
<sequence length="199" mass="23411">MDIDKFGELMKAKKPGPLPEFEKIRYPPAPILAEPFSEKALQDILHFQSRESDVIICTYPKSGTDWIFEISNMLLRNKTELDTICKASTMIEFVPDLTVLDKLESPRLLNSHCLFKYLPKKHIENGCKIIHMIRNPKDVCVSLYQQYTKHPFADFTGSWEDFFEIWMSGKCFYGSWYNYEKEMEKSRETLSWHDINLPL</sequence>
<dbReference type="GO" id="GO:0008146">
    <property type="term" value="F:sulfotransferase activity"/>
    <property type="evidence" value="ECO:0007669"/>
    <property type="project" value="InterPro"/>
</dbReference>
<evidence type="ECO:0000256" key="1">
    <source>
        <dbReference type="ARBA" id="ARBA00005771"/>
    </source>
</evidence>
<dbReference type="PANTHER" id="PTHR11783">
    <property type="entry name" value="SULFOTRANSFERASE SULT"/>
    <property type="match status" value="1"/>
</dbReference>
<dbReference type="Gene3D" id="3.40.50.300">
    <property type="entry name" value="P-loop containing nucleotide triphosphate hydrolases"/>
    <property type="match status" value="1"/>
</dbReference>
<evidence type="ECO:0000313" key="4">
    <source>
        <dbReference type="EMBL" id="CAC5394029.1"/>
    </source>
</evidence>
<feature type="domain" description="Sulfotransferase" evidence="3">
    <location>
        <begin position="52"/>
        <end position="187"/>
    </location>
</feature>
<organism evidence="4 5">
    <name type="scientific">Mytilus coruscus</name>
    <name type="common">Sea mussel</name>
    <dbReference type="NCBI Taxonomy" id="42192"/>
    <lineage>
        <taxon>Eukaryota</taxon>
        <taxon>Metazoa</taxon>
        <taxon>Spiralia</taxon>
        <taxon>Lophotrochozoa</taxon>
        <taxon>Mollusca</taxon>
        <taxon>Bivalvia</taxon>
        <taxon>Autobranchia</taxon>
        <taxon>Pteriomorphia</taxon>
        <taxon>Mytilida</taxon>
        <taxon>Mytiloidea</taxon>
        <taxon>Mytilidae</taxon>
        <taxon>Mytilinae</taxon>
        <taxon>Mytilus</taxon>
    </lineage>
</organism>
<keyword evidence="2 4" id="KW-0808">Transferase</keyword>
<dbReference type="EC" id="2.8.2.-" evidence="4"/>
<evidence type="ECO:0000313" key="5">
    <source>
        <dbReference type="Proteomes" id="UP000507470"/>
    </source>
</evidence>
<name>A0A6J8CFL2_MYTCO</name>
<protein>
    <submittedName>
        <fullName evidence="4">SULT1</fullName>
        <ecNumber evidence="4">2.8.2.-</ecNumber>
    </submittedName>
</protein>
<keyword evidence="5" id="KW-1185">Reference proteome</keyword>
<gene>
    <name evidence="4" type="ORF">MCOR_28832</name>
</gene>
<dbReference type="AlphaFoldDB" id="A0A6J8CFL2"/>
<proteinExistence type="inferred from homology"/>
<dbReference type="Proteomes" id="UP000507470">
    <property type="component" value="Unassembled WGS sequence"/>
</dbReference>